<dbReference type="AlphaFoldDB" id="A0A3Q0T8K0"/>
<dbReference type="InterPro" id="IPR000922">
    <property type="entry name" value="Lectin_gal-bd_dom"/>
</dbReference>
<dbReference type="Ensembl" id="ENSACIT00000032000.1">
    <property type="protein sequence ID" value="ENSACIP00000031184.1"/>
    <property type="gene ID" value="ENSACIG00000024101.1"/>
</dbReference>
<feature type="chain" id="PRO_5018616179" description="SUEL-type lectin domain-containing protein" evidence="3">
    <location>
        <begin position="20"/>
        <end position="273"/>
    </location>
</feature>
<dbReference type="Pfam" id="PF02140">
    <property type="entry name" value="SUEL_Lectin"/>
    <property type="match status" value="2"/>
</dbReference>
<reference evidence="5" key="2">
    <citation type="submission" date="2025-09" db="UniProtKB">
        <authorList>
            <consortium name="Ensembl"/>
        </authorList>
    </citation>
    <scope>IDENTIFICATION</scope>
</reference>
<protein>
    <recommendedName>
        <fullName evidence="4">SUEL-type lectin domain-containing protein</fullName>
    </recommendedName>
</protein>
<dbReference type="Proteomes" id="UP000261340">
    <property type="component" value="Unplaced"/>
</dbReference>
<keyword evidence="2" id="KW-0677">Repeat</keyword>
<dbReference type="PANTHER" id="PTHR46780">
    <property type="entry name" value="PROTEIN EVA-1"/>
    <property type="match status" value="1"/>
</dbReference>
<evidence type="ECO:0000256" key="2">
    <source>
        <dbReference type="ARBA" id="ARBA00022737"/>
    </source>
</evidence>
<dbReference type="InterPro" id="IPR043159">
    <property type="entry name" value="Lectin_gal-bd_sf"/>
</dbReference>
<accession>A0A3Q0T8K0</accession>
<name>A0A3Q0T8K0_AMPCI</name>
<feature type="signal peptide" evidence="3">
    <location>
        <begin position="1"/>
        <end position="19"/>
    </location>
</feature>
<keyword evidence="6" id="KW-1185">Reference proteome</keyword>
<keyword evidence="3" id="KW-0732">Signal</keyword>
<reference evidence="5" key="1">
    <citation type="submission" date="2025-08" db="UniProtKB">
        <authorList>
            <consortium name="Ensembl"/>
        </authorList>
    </citation>
    <scope>IDENTIFICATION</scope>
</reference>
<organism evidence="5 6">
    <name type="scientific">Amphilophus citrinellus</name>
    <name type="common">Midas cichlid</name>
    <name type="synonym">Cichlasoma citrinellum</name>
    <dbReference type="NCBI Taxonomy" id="61819"/>
    <lineage>
        <taxon>Eukaryota</taxon>
        <taxon>Metazoa</taxon>
        <taxon>Chordata</taxon>
        <taxon>Craniata</taxon>
        <taxon>Vertebrata</taxon>
        <taxon>Euteleostomi</taxon>
        <taxon>Actinopterygii</taxon>
        <taxon>Neopterygii</taxon>
        <taxon>Teleostei</taxon>
        <taxon>Neoteleostei</taxon>
        <taxon>Acanthomorphata</taxon>
        <taxon>Ovalentaria</taxon>
        <taxon>Cichlomorphae</taxon>
        <taxon>Cichliformes</taxon>
        <taxon>Cichlidae</taxon>
        <taxon>New World cichlids</taxon>
        <taxon>Cichlasomatinae</taxon>
        <taxon>Heroini</taxon>
        <taxon>Amphilophus</taxon>
    </lineage>
</organism>
<dbReference type="PROSITE" id="PS50228">
    <property type="entry name" value="SUEL_LECTIN"/>
    <property type="match status" value="2"/>
</dbReference>
<feature type="domain" description="SUEL-type lectin" evidence="4">
    <location>
        <begin position="165"/>
        <end position="243"/>
    </location>
</feature>
<keyword evidence="1" id="KW-0430">Lectin</keyword>
<dbReference type="STRING" id="61819.ENSACIP00000031184"/>
<evidence type="ECO:0000313" key="6">
    <source>
        <dbReference type="Proteomes" id="UP000261340"/>
    </source>
</evidence>
<sequence>MSALNSETWLQLSLTNVLANLVPVTLTVHLIACEHSLAHLQCGKLTHDVTHLNRSLLLFQASFSHKVILSLIDAGQIIHVYHADFGRRDPNICSFRRDKERLQNVKCSRPTNKVAERCNRRSSCSMRAASSVFEDACPNTYKYLELTYTCQRNTLCEYVILSLIDAGQIIHVYHADFGRQDPNICSFRRDSAQLQNVKCSRPTNKVAERCNGSNSCSIQAECSVLGNACPNTYKYLELTYTCQRKYLKGESHTVCDTRGGKKMILTHSCSNIH</sequence>
<feature type="domain" description="SUEL-type lectin" evidence="4">
    <location>
        <begin position="32"/>
        <end position="151"/>
    </location>
</feature>
<proteinExistence type="predicted"/>
<evidence type="ECO:0000313" key="5">
    <source>
        <dbReference type="Ensembl" id="ENSACIP00000031184.1"/>
    </source>
</evidence>
<dbReference type="GeneTree" id="ENSGT00940000154285"/>
<evidence type="ECO:0000256" key="1">
    <source>
        <dbReference type="ARBA" id="ARBA00022734"/>
    </source>
</evidence>
<dbReference type="Gene3D" id="2.60.120.740">
    <property type="match status" value="2"/>
</dbReference>
<evidence type="ECO:0000256" key="3">
    <source>
        <dbReference type="SAM" id="SignalP"/>
    </source>
</evidence>
<dbReference type="GO" id="GO:0030246">
    <property type="term" value="F:carbohydrate binding"/>
    <property type="evidence" value="ECO:0007669"/>
    <property type="project" value="UniProtKB-KW"/>
</dbReference>
<evidence type="ECO:0000259" key="4">
    <source>
        <dbReference type="PROSITE" id="PS50228"/>
    </source>
</evidence>